<dbReference type="Pfam" id="PF00459">
    <property type="entry name" value="Inositol_P"/>
    <property type="match status" value="1"/>
</dbReference>
<evidence type="ECO:0000256" key="10">
    <source>
        <dbReference type="RuleBase" id="RU364068"/>
    </source>
</evidence>
<dbReference type="InterPro" id="IPR020583">
    <property type="entry name" value="Inositol_monoP_metal-BS"/>
</dbReference>
<comment type="catalytic activity">
    <reaction evidence="1 10">
        <text>a myo-inositol phosphate + H2O = myo-inositol + phosphate</text>
        <dbReference type="Rhea" id="RHEA:24056"/>
        <dbReference type="ChEBI" id="CHEBI:15377"/>
        <dbReference type="ChEBI" id="CHEBI:17268"/>
        <dbReference type="ChEBI" id="CHEBI:43474"/>
        <dbReference type="ChEBI" id="CHEBI:84139"/>
        <dbReference type="EC" id="3.1.3.25"/>
    </reaction>
</comment>
<evidence type="ECO:0000313" key="12">
    <source>
        <dbReference type="Proteomes" id="UP000477849"/>
    </source>
</evidence>
<evidence type="ECO:0000256" key="5">
    <source>
        <dbReference type="ARBA" id="ARBA00019784"/>
    </source>
</evidence>
<dbReference type="PANTHER" id="PTHR20854:SF4">
    <property type="entry name" value="INOSITOL-1-MONOPHOSPHATASE-RELATED"/>
    <property type="match status" value="1"/>
</dbReference>
<accession>A0A6M1S002</accession>
<organism evidence="11 12">
    <name type="scientific">Rhizobium daejeonense</name>
    <dbReference type="NCBI Taxonomy" id="240521"/>
    <lineage>
        <taxon>Bacteria</taxon>
        <taxon>Pseudomonadati</taxon>
        <taxon>Pseudomonadota</taxon>
        <taxon>Alphaproteobacteria</taxon>
        <taxon>Hyphomicrobiales</taxon>
        <taxon>Rhizobiaceae</taxon>
        <taxon>Rhizobium/Agrobacterium group</taxon>
        <taxon>Rhizobium</taxon>
    </lineage>
</organism>
<dbReference type="PROSITE" id="PS00629">
    <property type="entry name" value="IMP_1"/>
    <property type="match status" value="1"/>
</dbReference>
<protein>
    <recommendedName>
        <fullName evidence="5 10">Inositol-1-monophosphatase</fullName>
        <ecNumber evidence="4 10">3.1.3.25</ecNumber>
    </recommendedName>
</protein>
<evidence type="ECO:0000256" key="9">
    <source>
        <dbReference type="PIRSR" id="PIRSR600760-2"/>
    </source>
</evidence>
<evidence type="ECO:0000256" key="3">
    <source>
        <dbReference type="ARBA" id="ARBA00009759"/>
    </source>
</evidence>
<evidence type="ECO:0000256" key="8">
    <source>
        <dbReference type="ARBA" id="ARBA00022842"/>
    </source>
</evidence>
<dbReference type="InterPro" id="IPR000760">
    <property type="entry name" value="Inositol_monophosphatase-like"/>
</dbReference>
<gene>
    <name evidence="11" type="ORF">G6N76_13225</name>
</gene>
<sequence>MPTAEDDARYEIAHALTIEAGTLALAHFRNLEALVIEEKKSGQDVVSIADREVEDLIRNRISDAFPDDGFLGEETGLGEGASGYRWVVDPIDGTSCFLHGYREWCVSVALMKGDETIIGLVYQPTVDEFFTARKGSGAFLNGKPIRVDARATIANGLLGLGANGRVPIRSITCFAEVLLEAGGMFIRSGSGALMLTHVACGRLAGYYEPHINAWDCLAALCLIREAGGWTADFPGPLGLLAGGKVAGAAPQISGELEALIERATARAAI</sequence>
<dbReference type="GO" id="GO:0046872">
    <property type="term" value="F:metal ion binding"/>
    <property type="evidence" value="ECO:0007669"/>
    <property type="project" value="UniProtKB-KW"/>
</dbReference>
<dbReference type="GO" id="GO:0006020">
    <property type="term" value="P:inositol metabolic process"/>
    <property type="evidence" value="ECO:0007669"/>
    <property type="project" value="TreeGrafter"/>
</dbReference>
<feature type="binding site" evidence="9">
    <location>
        <position position="89"/>
    </location>
    <ligand>
        <name>Mg(2+)</name>
        <dbReference type="ChEBI" id="CHEBI:18420"/>
        <label>1</label>
        <note>catalytic</note>
    </ligand>
</feature>
<dbReference type="EC" id="3.1.3.25" evidence="4 10"/>
<dbReference type="Gene3D" id="3.40.190.80">
    <property type="match status" value="1"/>
</dbReference>
<dbReference type="EMBL" id="JAAKZH010000004">
    <property type="protein sequence ID" value="NGO64629.1"/>
    <property type="molecule type" value="Genomic_DNA"/>
</dbReference>
<evidence type="ECO:0000313" key="11">
    <source>
        <dbReference type="EMBL" id="NGO64629.1"/>
    </source>
</evidence>
<evidence type="ECO:0000256" key="4">
    <source>
        <dbReference type="ARBA" id="ARBA00013106"/>
    </source>
</evidence>
<dbReference type="SUPFAM" id="SSF56655">
    <property type="entry name" value="Carbohydrate phosphatase"/>
    <property type="match status" value="1"/>
</dbReference>
<feature type="binding site" evidence="9">
    <location>
        <position position="92"/>
    </location>
    <ligand>
        <name>Mg(2+)</name>
        <dbReference type="ChEBI" id="CHEBI:18420"/>
        <label>1</label>
        <note>catalytic</note>
    </ligand>
</feature>
<dbReference type="AlphaFoldDB" id="A0A6M1S002"/>
<comment type="similarity">
    <text evidence="3 10">Belongs to the inositol monophosphatase superfamily.</text>
</comment>
<feature type="binding site" evidence="9">
    <location>
        <position position="215"/>
    </location>
    <ligand>
        <name>Mg(2+)</name>
        <dbReference type="ChEBI" id="CHEBI:18420"/>
        <label>1</label>
        <note>catalytic</note>
    </ligand>
</feature>
<dbReference type="GO" id="GO:0007165">
    <property type="term" value="P:signal transduction"/>
    <property type="evidence" value="ECO:0007669"/>
    <property type="project" value="TreeGrafter"/>
</dbReference>
<dbReference type="PRINTS" id="PR00377">
    <property type="entry name" value="IMPHPHTASES"/>
</dbReference>
<keyword evidence="7 10" id="KW-0378">Hydrolase</keyword>
<proteinExistence type="inferred from homology"/>
<evidence type="ECO:0000256" key="1">
    <source>
        <dbReference type="ARBA" id="ARBA00001033"/>
    </source>
</evidence>
<comment type="caution">
    <text evidence="11">The sequence shown here is derived from an EMBL/GenBank/DDBJ whole genome shotgun (WGS) entry which is preliminary data.</text>
</comment>
<keyword evidence="6 9" id="KW-0479">Metal-binding</keyword>
<dbReference type="InterPro" id="IPR033942">
    <property type="entry name" value="IMPase"/>
</dbReference>
<feature type="binding site" evidence="9">
    <location>
        <position position="91"/>
    </location>
    <ligand>
        <name>Mg(2+)</name>
        <dbReference type="ChEBI" id="CHEBI:18420"/>
        <label>1</label>
        <note>catalytic</note>
    </ligand>
</feature>
<feature type="binding site" evidence="9">
    <location>
        <position position="73"/>
    </location>
    <ligand>
        <name>Mg(2+)</name>
        <dbReference type="ChEBI" id="CHEBI:18420"/>
        <label>1</label>
        <note>catalytic</note>
    </ligand>
</feature>
<dbReference type="GO" id="GO:0008934">
    <property type="term" value="F:inositol monophosphate 1-phosphatase activity"/>
    <property type="evidence" value="ECO:0007669"/>
    <property type="project" value="InterPro"/>
</dbReference>
<keyword evidence="12" id="KW-1185">Reference proteome</keyword>
<evidence type="ECO:0000256" key="6">
    <source>
        <dbReference type="ARBA" id="ARBA00022723"/>
    </source>
</evidence>
<comment type="cofactor">
    <cofactor evidence="2 9 10">
        <name>Mg(2+)</name>
        <dbReference type="ChEBI" id="CHEBI:18420"/>
    </cofactor>
</comment>
<keyword evidence="8 9" id="KW-0460">Magnesium</keyword>
<name>A0A6M1S002_9HYPH</name>
<dbReference type="CDD" id="cd01639">
    <property type="entry name" value="IMPase"/>
    <property type="match status" value="1"/>
</dbReference>
<dbReference type="Gene3D" id="3.30.540.10">
    <property type="entry name" value="Fructose-1,6-Bisphosphatase, subunit A, domain 1"/>
    <property type="match status" value="1"/>
</dbReference>
<dbReference type="PANTHER" id="PTHR20854">
    <property type="entry name" value="INOSITOL MONOPHOSPHATASE"/>
    <property type="match status" value="1"/>
</dbReference>
<evidence type="ECO:0000256" key="2">
    <source>
        <dbReference type="ARBA" id="ARBA00001946"/>
    </source>
</evidence>
<evidence type="ECO:0000256" key="7">
    <source>
        <dbReference type="ARBA" id="ARBA00022801"/>
    </source>
</evidence>
<dbReference type="FunFam" id="3.30.540.10:FF:000003">
    <property type="entry name" value="Inositol-1-monophosphatase"/>
    <property type="match status" value="1"/>
</dbReference>
<reference evidence="11 12" key="1">
    <citation type="submission" date="2020-02" db="EMBL/GenBank/DDBJ databases">
        <title>Genome sequence of the type strain CCBAU10050 of Rhizobium daejeonense.</title>
        <authorList>
            <person name="Gao J."/>
            <person name="Sun J."/>
        </authorList>
    </citation>
    <scope>NUCLEOTIDE SEQUENCE [LARGE SCALE GENOMIC DNA]</scope>
    <source>
        <strain evidence="11 12">CCBAU10050</strain>
    </source>
</reference>
<dbReference type="RefSeq" id="WP_163903343.1">
    <property type="nucleotide sequence ID" value="NZ_CP048427.1"/>
</dbReference>
<dbReference type="Proteomes" id="UP000477849">
    <property type="component" value="Unassembled WGS sequence"/>
</dbReference>